<dbReference type="RefSeq" id="WP_285932752.1">
    <property type="nucleotide sequence ID" value="NZ_JASTZU010000041.1"/>
</dbReference>
<gene>
    <name evidence="2" type="ORF">QQS35_13535</name>
</gene>
<evidence type="ECO:0000313" key="2">
    <source>
        <dbReference type="EMBL" id="MDL4841464.1"/>
    </source>
</evidence>
<sequence length="80" mass="9376">MELQSEKIQQRIEDYSRFLITLLILSIYFYLGMVINIFIEPTDKSTLLIGLMLGSLAVAGFFTYLLSKWRKQLNEIIEIK</sequence>
<protein>
    <submittedName>
        <fullName evidence="2">YrhC family protein</fullName>
    </submittedName>
</protein>
<comment type="caution">
    <text evidence="2">The sequence shown here is derived from an EMBL/GenBank/DDBJ whole genome shotgun (WGS) entry which is preliminary data.</text>
</comment>
<evidence type="ECO:0000313" key="3">
    <source>
        <dbReference type="Proteomes" id="UP001235343"/>
    </source>
</evidence>
<reference evidence="2 3" key="1">
    <citation type="submission" date="2023-06" db="EMBL/GenBank/DDBJ databases">
        <title>Aquibacillus rhizosphaerae LR5S19.</title>
        <authorList>
            <person name="Sun J.-Q."/>
        </authorList>
    </citation>
    <scope>NUCLEOTIDE SEQUENCE [LARGE SCALE GENOMIC DNA]</scope>
    <source>
        <strain evidence="2 3">LR5S19</strain>
    </source>
</reference>
<keyword evidence="3" id="KW-1185">Reference proteome</keyword>
<keyword evidence="1" id="KW-0812">Transmembrane</keyword>
<name>A0ABT7L6K1_9BACI</name>
<dbReference type="InterPro" id="IPR025418">
    <property type="entry name" value="YrhC-like"/>
</dbReference>
<feature type="transmembrane region" description="Helical" evidence="1">
    <location>
        <begin position="45"/>
        <end position="66"/>
    </location>
</feature>
<keyword evidence="1" id="KW-1133">Transmembrane helix</keyword>
<dbReference type="Proteomes" id="UP001235343">
    <property type="component" value="Unassembled WGS sequence"/>
</dbReference>
<evidence type="ECO:0000256" key="1">
    <source>
        <dbReference type="SAM" id="Phobius"/>
    </source>
</evidence>
<keyword evidence="1" id="KW-0472">Membrane</keyword>
<feature type="transmembrane region" description="Helical" evidence="1">
    <location>
        <begin position="18"/>
        <end position="39"/>
    </location>
</feature>
<dbReference type="Pfam" id="PF14143">
    <property type="entry name" value="YrhC"/>
    <property type="match status" value="1"/>
</dbReference>
<proteinExistence type="predicted"/>
<organism evidence="2 3">
    <name type="scientific">Aquibacillus rhizosphaerae</name>
    <dbReference type="NCBI Taxonomy" id="3051431"/>
    <lineage>
        <taxon>Bacteria</taxon>
        <taxon>Bacillati</taxon>
        <taxon>Bacillota</taxon>
        <taxon>Bacilli</taxon>
        <taxon>Bacillales</taxon>
        <taxon>Bacillaceae</taxon>
        <taxon>Aquibacillus</taxon>
    </lineage>
</organism>
<accession>A0ABT7L6K1</accession>
<dbReference type="EMBL" id="JASTZU010000041">
    <property type="protein sequence ID" value="MDL4841464.1"/>
    <property type="molecule type" value="Genomic_DNA"/>
</dbReference>